<dbReference type="RefSeq" id="WP_186874410.1">
    <property type="nucleotide sequence ID" value="NZ_JACOPF010000001.1"/>
</dbReference>
<dbReference type="AlphaFoldDB" id="A0A923LGN1"/>
<proteinExistence type="inferred from homology"/>
<comment type="cofactor">
    <cofactor evidence="1">
        <name>Zn(2+)</name>
        <dbReference type="ChEBI" id="CHEBI:29105"/>
    </cofactor>
</comment>
<dbReference type="PANTHER" id="PTHR35005:SF1">
    <property type="entry name" value="2-AMINO-5-FORMYLAMINO-6-RIBOSYLAMINOPYRIMIDIN-4(3H)-ONE 5'-MONOPHOSPHATE DEFORMYLASE"/>
    <property type="match status" value="1"/>
</dbReference>
<reference evidence="6" key="1">
    <citation type="submission" date="2020-08" db="EMBL/GenBank/DDBJ databases">
        <title>Genome public.</title>
        <authorList>
            <person name="Liu C."/>
            <person name="Sun Q."/>
        </authorList>
    </citation>
    <scope>NUCLEOTIDE SEQUENCE</scope>
    <source>
        <strain evidence="6">NSJ-55</strain>
    </source>
</reference>
<dbReference type="Proteomes" id="UP000652477">
    <property type="component" value="Unassembled WGS sequence"/>
</dbReference>
<dbReference type="GO" id="GO:0046872">
    <property type="term" value="F:metal ion binding"/>
    <property type="evidence" value="ECO:0007669"/>
    <property type="project" value="UniProtKB-KW"/>
</dbReference>
<evidence type="ECO:0000313" key="7">
    <source>
        <dbReference type="Proteomes" id="UP000652477"/>
    </source>
</evidence>
<gene>
    <name evidence="6" type="ORF">H8S37_02160</name>
</gene>
<dbReference type="InterPro" id="IPR003785">
    <property type="entry name" value="Creatininase/forma_Hydrolase"/>
</dbReference>
<dbReference type="GO" id="GO:0009231">
    <property type="term" value="P:riboflavin biosynthetic process"/>
    <property type="evidence" value="ECO:0007669"/>
    <property type="project" value="TreeGrafter"/>
</dbReference>
<dbReference type="Gene3D" id="3.40.50.10310">
    <property type="entry name" value="Creatininase"/>
    <property type="match status" value="1"/>
</dbReference>
<dbReference type="Pfam" id="PF02633">
    <property type="entry name" value="Creatininase"/>
    <property type="match status" value="1"/>
</dbReference>
<evidence type="ECO:0000256" key="4">
    <source>
        <dbReference type="ARBA" id="ARBA00022833"/>
    </source>
</evidence>
<accession>A0A923LGN1</accession>
<keyword evidence="3" id="KW-0378">Hydrolase</keyword>
<organism evidence="6 7">
    <name type="scientific">Mediterraneibacter hominis</name>
    <dbReference type="NCBI Taxonomy" id="2763054"/>
    <lineage>
        <taxon>Bacteria</taxon>
        <taxon>Bacillati</taxon>
        <taxon>Bacillota</taxon>
        <taxon>Clostridia</taxon>
        <taxon>Lachnospirales</taxon>
        <taxon>Lachnospiraceae</taxon>
        <taxon>Mediterraneibacter</taxon>
    </lineage>
</organism>
<comment type="similarity">
    <text evidence="5">Belongs to the creatininase superfamily.</text>
</comment>
<keyword evidence="7" id="KW-1185">Reference proteome</keyword>
<evidence type="ECO:0000256" key="1">
    <source>
        <dbReference type="ARBA" id="ARBA00001947"/>
    </source>
</evidence>
<keyword evidence="2" id="KW-0479">Metal-binding</keyword>
<name>A0A923LGN1_9FIRM</name>
<evidence type="ECO:0000256" key="5">
    <source>
        <dbReference type="ARBA" id="ARBA00024029"/>
    </source>
</evidence>
<dbReference type="GO" id="GO:0016811">
    <property type="term" value="F:hydrolase activity, acting on carbon-nitrogen (but not peptide) bonds, in linear amides"/>
    <property type="evidence" value="ECO:0007669"/>
    <property type="project" value="TreeGrafter"/>
</dbReference>
<sequence length="242" mass="27271">MNYYELNQEQAKNYLSRKNMVAILPIGAIEVHGDHLPLDTDCRLAMGVAKKLEERLGIENCAILPCIPYGQVWSLRDVPGSIHIPDEILSAYLYEIAKSLERAGVKQMVVINSHMGNGNAIKTMARRAYESLHIKVYYFTYPRAEKVIQQVCTSQRPHKVLFHADEIETSYMLYLAPEAVDMGKAISQDIEFPEDYEYTSIRWSEFMEKAVLGDAAAASAEKGKRIIDEVIEEIVAVIKGAS</sequence>
<evidence type="ECO:0000313" key="6">
    <source>
        <dbReference type="EMBL" id="MBC5687741.1"/>
    </source>
</evidence>
<dbReference type="InterPro" id="IPR024087">
    <property type="entry name" value="Creatininase-like_sf"/>
</dbReference>
<keyword evidence="4" id="KW-0862">Zinc</keyword>
<protein>
    <submittedName>
        <fullName evidence="6">Creatininase family protein</fullName>
    </submittedName>
</protein>
<dbReference type="PANTHER" id="PTHR35005">
    <property type="entry name" value="3-DEHYDRO-SCYLLO-INOSOSE HYDROLASE"/>
    <property type="match status" value="1"/>
</dbReference>
<comment type="caution">
    <text evidence="6">The sequence shown here is derived from an EMBL/GenBank/DDBJ whole genome shotgun (WGS) entry which is preliminary data.</text>
</comment>
<evidence type="ECO:0000256" key="3">
    <source>
        <dbReference type="ARBA" id="ARBA00022801"/>
    </source>
</evidence>
<evidence type="ECO:0000256" key="2">
    <source>
        <dbReference type="ARBA" id="ARBA00022723"/>
    </source>
</evidence>
<dbReference type="EMBL" id="JACOPF010000001">
    <property type="protein sequence ID" value="MBC5687741.1"/>
    <property type="molecule type" value="Genomic_DNA"/>
</dbReference>
<dbReference type="SUPFAM" id="SSF102215">
    <property type="entry name" value="Creatininase"/>
    <property type="match status" value="1"/>
</dbReference>